<protein>
    <submittedName>
        <fullName evidence="1">Hydrogenase</fullName>
    </submittedName>
</protein>
<dbReference type="SUPFAM" id="SSF51126">
    <property type="entry name" value="Pectin lyase-like"/>
    <property type="match status" value="1"/>
</dbReference>
<name>A0A7Y0EMU3_9BIFI</name>
<keyword evidence="2" id="KW-1185">Reference proteome</keyword>
<accession>A0A7Y0EMU3</accession>
<reference evidence="1 2" key="1">
    <citation type="submission" date="2020-02" db="EMBL/GenBank/DDBJ databases">
        <title>Characterization of phylogenetic diversity of novel bifidobacterial species isolated in Czech ZOOs.</title>
        <authorList>
            <person name="Lugli G.A."/>
            <person name="Vera N.B."/>
            <person name="Ventura M."/>
        </authorList>
    </citation>
    <scope>NUCLEOTIDE SEQUENCE [LARGE SCALE GENOMIC DNA]</scope>
    <source>
        <strain evidence="1 2">DSM 109957</strain>
    </source>
</reference>
<dbReference type="AlphaFoldDB" id="A0A7Y0EMU3"/>
<gene>
    <name evidence="1" type="ORF">G1C95_0359</name>
</gene>
<dbReference type="Pfam" id="PF12541">
    <property type="entry name" value="DUF3737"/>
    <property type="match status" value="1"/>
</dbReference>
<proteinExistence type="predicted"/>
<dbReference type="InterPro" id="IPR022208">
    <property type="entry name" value="DUF3737"/>
</dbReference>
<evidence type="ECO:0000313" key="2">
    <source>
        <dbReference type="Proteomes" id="UP000532194"/>
    </source>
</evidence>
<dbReference type="EMBL" id="JAAIII010000001">
    <property type="protein sequence ID" value="NMM93174.1"/>
    <property type="molecule type" value="Genomic_DNA"/>
</dbReference>
<dbReference type="InterPro" id="IPR011050">
    <property type="entry name" value="Pectin_lyase_fold/virulence"/>
</dbReference>
<sequence>MTFADGESPLKHAHGITLTDSSFQWKYPLWYASDVHARRTTWLEMARAGVWYTHNITVEDCVIEAPKNFRRSTGVTLKNVQLPNAEETLWNCSDVTLDHVSAQGDYFAMNLENARIDHMSLDGNYPFDGAKNITVSNSRMLSKDAFWNAENITVTDSYICGEYLGWNSKNLTFVNCTIESLQGLCYIDNLVMRNCRLINTTLAFEYSTVDAELNGIVDSVFNPTSGRITADSIREITLDPKRVDPNATMICCRDACRSCR</sequence>
<organism evidence="1 2">
    <name type="scientific">Bifidobacterium oedipodis</name>
    <dbReference type="NCBI Taxonomy" id="2675322"/>
    <lineage>
        <taxon>Bacteria</taxon>
        <taxon>Bacillati</taxon>
        <taxon>Actinomycetota</taxon>
        <taxon>Actinomycetes</taxon>
        <taxon>Bifidobacteriales</taxon>
        <taxon>Bifidobacteriaceae</taxon>
        <taxon>Bifidobacterium</taxon>
    </lineage>
</organism>
<comment type="caution">
    <text evidence="1">The sequence shown here is derived from an EMBL/GenBank/DDBJ whole genome shotgun (WGS) entry which is preliminary data.</text>
</comment>
<dbReference type="InterPro" id="IPR012334">
    <property type="entry name" value="Pectin_lyas_fold"/>
</dbReference>
<evidence type="ECO:0000313" key="1">
    <source>
        <dbReference type="EMBL" id="NMM93174.1"/>
    </source>
</evidence>
<dbReference type="Proteomes" id="UP000532194">
    <property type="component" value="Unassembled WGS sequence"/>
</dbReference>
<dbReference type="Gene3D" id="2.160.20.10">
    <property type="entry name" value="Single-stranded right-handed beta-helix, Pectin lyase-like"/>
    <property type="match status" value="1"/>
</dbReference>